<protein>
    <submittedName>
        <fullName evidence="1">Uncharacterized protein</fullName>
    </submittedName>
</protein>
<keyword evidence="2" id="KW-1185">Reference proteome</keyword>
<feature type="non-terminal residue" evidence="1">
    <location>
        <position position="1"/>
    </location>
</feature>
<gene>
    <name evidence="1" type="ORF">CUNI_LOCUS9570</name>
</gene>
<accession>A0A8S3ZAG7</accession>
<sequence length="105" mass="11779">LTVDPAGSQTDTACVSILDECSATFEDGKFDDWDNLLKYESCVEDVECPNDVAGTDLRTSLQEKIESMKQNWGRDWDIINSVPRQLISVMALAAPVFAIVRYCYH</sequence>
<dbReference type="EMBL" id="CAJHNH020001674">
    <property type="protein sequence ID" value="CAG5124012.1"/>
    <property type="molecule type" value="Genomic_DNA"/>
</dbReference>
<proteinExistence type="predicted"/>
<evidence type="ECO:0000313" key="2">
    <source>
        <dbReference type="Proteomes" id="UP000678393"/>
    </source>
</evidence>
<comment type="caution">
    <text evidence="1">The sequence shown here is derived from an EMBL/GenBank/DDBJ whole genome shotgun (WGS) entry which is preliminary data.</text>
</comment>
<organism evidence="1 2">
    <name type="scientific">Candidula unifasciata</name>
    <dbReference type="NCBI Taxonomy" id="100452"/>
    <lineage>
        <taxon>Eukaryota</taxon>
        <taxon>Metazoa</taxon>
        <taxon>Spiralia</taxon>
        <taxon>Lophotrochozoa</taxon>
        <taxon>Mollusca</taxon>
        <taxon>Gastropoda</taxon>
        <taxon>Heterobranchia</taxon>
        <taxon>Euthyneura</taxon>
        <taxon>Panpulmonata</taxon>
        <taxon>Eupulmonata</taxon>
        <taxon>Stylommatophora</taxon>
        <taxon>Helicina</taxon>
        <taxon>Helicoidea</taxon>
        <taxon>Geomitridae</taxon>
        <taxon>Candidula</taxon>
    </lineage>
</organism>
<dbReference type="AlphaFoldDB" id="A0A8S3ZAG7"/>
<reference evidence="1" key="1">
    <citation type="submission" date="2021-04" db="EMBL/GenBank/DDBJ databases">
        <authorList>
            <consortium name="Molecular Ecology Group"/>
        </authorList>
    </citation>
    <scope>NUCLEOTIDE SEQUENCE</scope>
</reference>
<evidence type="ECO:0000313" key="1">
    <source>
        <dbReference type="EMBL" id="CAG5124012.1"/>
    </source>
</evidence>
<dbReference type="Proteomes" id="UP000678393">
    <property type="component" value="Unassembled WGS sequence"/>
</dbReference>
<name>A0A8S3ZAG7_9EUPU</name>